<reference evidence="2 3" key="1">
    <citation type="submission" date="2017-04" db="EMBL/GenBank/DDBJ databases">
        <title>Complete genome sequence of the Campylobacter cuniculorum type strain LMG24588.</title>
        <authorList>
            <person name="Miller W.G."/>
            <person name="Yee E."/>
            <person name="Revez J."/>
            <person name="Bono J.L."/>
            <person name="Rossi M."/>
        </authorList>
    </citation>
    <scope>NUCLEOTIDE SEQUENCE [LARGE SCALE GENOMIC DNA]</scope>
    <source>
        <strain evidence="2 3">LMG 24588</strain>
    </source>
</reference>
<name>A0A1W6BYB2_9BACT</name>
<evidence type="ECO:0000313" key="3">
    <source>
        <dbReference type="Proteomes" id="UP000192902"/>
    </source>
</evidence>
<dbReference type="AlphaFoldDB" id="A0A1W6BYB2"/>
<organism evidence="2 3">
    <name type="scientific">Campylobacter cuniculorum DSM 23162 = LMG 24588</name>
    <dbReference type="NCBI Taxonomy" id="1121267"/>
    <lineage>
        <taxon>Bacteria</taxon>
        <taxon>Pseudomonadati</taxon>
        <taxon>Campylobacterota</taxon>
        <taxon>Epsilonproteobacteria</taxon>
        <taxon>Campylobacterales</taxon>
        <taxon>Campylobacteraceae</taxon>
        <taxon>Campylobacter</taxon>
    </lineage>
</organism>
<protein>
    <recommendedName>
        <fullName evidence="1">YgjP-like metallopeptidase domain-containing protein</fullName>
    </recommendedName>
</protein>
<dbReference type="OrthoDB" id="5321643at2"/>
<gene>
    <name evidence="2" type="ORF">CCUN_1492</name>
</gene>
<dbReference type="eggNOG" id="COG1451">
    <property type="taxonomic scope" value="Bacteria"/>
</dbReference>
<dbReference type="InterPro" id="IPR002725">
    <property type="entry name" value="YgjP-like_metallopeptidase"/>
</dbReference>
<dbReference type="STRING" id="1121267.CCUN_1492"/>
<dbReference type="InterPro" id="IPR053136">
    <property type="entry name" value="UTP_pyrophosphatase-like"/>
</dbReference>
<dbReference type="CDD" id="cd07344">
    <property type="entry name" value="M48_yhfN_like"/>
    <property type="match status" value="1"/>
</dbReference>
<proteinExistence type="predicted"/>
<sequence>MAKQSSCVKSFFFKNRVFFYQRKKIKNLRLKLNEKGEFHLSIPQFCPKSFVCEFLEKNESWMQKVLLQFQRQKSFLKENEILFLGKKYILNWDCKLNKTYFSKDCIYSPSRQDFEKFMRKNARKIFLTYLKKWEKITGLQSTHLSIKTMKTRLGSCNSKKGYINLNLKLLEKRLILIEYVILHEIAHLKHANHGREFYAFLEKFMPDFRMREKEF</sequence>
<dbReference type="KEGG" id="ccun:CCUN_1492"/>
<dbReference type="Pfam" id="PF01863">
    <property type="entry name" value="YgjP-like"/>
    <property type="match status" value="1"/>
</dbReference>
<evidence type="ECO:0000313" key="2">
    <source>
        <dbReference type="EMBL" id="ARJ57077.1"/>
    </source>
</evidence>
<dbReference type="Gene3D" id="3.30.2010.10">
    <property type="entry name" value="Metalloproteases ('zincins'), catalytic domain"/>
    <property type="match status" value="1"/>
</dbReference>
<accession>A0A1W6BYB2</accession>
<dbReference type="Proteomes" id="UP000192902">
    <property type="component" value="Chromosome"/>
</dbReference>
<evidence type="ECO:0000259" key="1">
    <source>
        <dbReference type="Pfam" id="PF01863"/>
    </source>
</evidence>
<feature type="domain" description="YgjP-like metallopeptidase" evidence="1">
    <location>
        <begin position="26"/>
        <end position="214"/>
    </location>
</feature>
<dbReference type="EMBL" id="CP020867">
    <property type="protein sequence ID" value="ARJ57077.1"/>
    <property type="molecule type" value="Genomic_DNA"/>
</dbReference>
<dbReference type="PANTHER" id="PTHR30399:SF1">
    <property type="entry name" value="UTP PYROPHOSPHATASE"/>
    <property type="match status" value="1"/>
</dbReference>
<dbReference type="RefSeq" id="WP_027305137.1">
    <property type="nucleotide sequence ID" value="NZ_CP020867.1"/>
</dbReference>
<dbReference type="PANTHER" id="PTHR30399">
    <property type="entry name" value="UNCHARACTERIZED PROTEIN YGJP"/>
    <property type="match status" value="1"/>
</dbReference>